<dbReference type="InterPro" id="IPR004119">
    <property type="entry name" value="EcKL"/>
</dbReference>
<reference evidence="1 2" key="1">
    <citation type="submission" date="2018-04" db="EMBL/GenBank/DDBJ databases">
        <authorList>
            <person name="Zhang X."/>
            <person name="Yuan J."/>
            <person name="Li F."/>
            <person name="Xiang J."/>
        </authorList>
    </citation>
    <scope>NUCLEOTIDE SEQUENCE [LARGE SCALE GENOMIC DNA]</scope>
    <source>
        <tissue evidence="1">Muscle</tissue>
    </source>
</reference>
<keyword evidence="2" id="KW-1185">Reference proteome</keyword>
<dbReference type="Proteomes" id="UP000283509">
    <property type="component" value="Unassembled WGS sequence"/>
</dbReference>
<evidence type="ECO:0008006" key="3">
    <source>
        <dbReference type="Google" id="ProtNLM"/>
    </source>
</evidence>
<gene>
    <name evidence="1" type="ORF">C7M84_008849</name>
</gene>
<dbReference type="InterPro" id="IPR011009">
    <property type="entry name" value="Kinase-like_dom_sf"/>
</dbReference>
<protein>
    <recommendedName>
        <fullName evidence="3">CHK kinase-like domain-containing protein</fullName>
    </recommendedName>
</protein>
<dbReference type="AlphaFoldDB" id="A0A423T8H3"/>
<evidence type="ECO:0000313" key="2">
    <source>
        <dbReference type="Proteomes" id="UP000283509"/>
    </source>
</evidence>
<dbReference type="PANTHER" id="PTHR11012">
    <property type="entry name" value="PROTEIN KINASE-LIKE DOMAIN-CONTAINING"/>
    <property type="match status" value="1"/>
</dbReference>
<dbReference type="OrthoDB" id="5915577at2759"/>
<proteinExistence type="predicted"/>
<dbReference type="EMBL" id="QCYY01002114">
    <property type="protein sequence ID" value="ROT72734.1"/>
    <property type="molecule type" value="Genomic_DNA"/>
</dbReference>
<accession>A0A423T8H3</accession>
<dbReference type="SUPFAM" id="SSF56112">
    <property type="entry name" value="Protein kinase-like (PK-like)"/>
    <property type="match status" value="1"/>
</dbReference>
<comment type="caution">
    <text evidence="1">The sequence shown here is derived from an EMBL/GenBank/DDBJ whole genome shotgun (WGS) entry which is preliminary data.</text>
</comment>
<sequence length="192" mass="21979">MNSEERIQACHNLITEEAVKEALKAHKGGEARLTSWQIKDFTSKGDNYASVVSSVELDFDLNGNDESITYIVKINPCHGMESFEEMTHTIFLKEAEFYIKLLPQLNGVLREHELSPLAVPECHYGTLEKKKELIFLEDLRPRGFKMFDRRKGLDVAHASLVLKELARLHAASLLLQKKDPEYSKDTLLHRLD</sequence>
<name>A0A423T8H3_PENVA</name>
<dbReference type="PANTHER" id="PTHR11012:SF56">
    <property type="entry name" value="CHK KINASE-LIKE DOMAIN-CONTAINING PROTEIN-RELATED"/>
    <property type="match status" value="1"/>
</dbReference>
<dbReference type="Pfam" id="PF02958">
    <property type="entry name" value="EcKL"/>
    <property type="match status" value="1"/>
</dbReference>
<organism evidence="1 2">
    <name type="scientific">Penaeus vannamei</name>
    <name type="common">Whiteleg shrimp</name>
    <name type="synonym">Litopenaeus vannamei</name>
    <dbReference type="NCBI Taxonomy" id="6689"/>
    <lineage>
        <taxon>Eukaryota</taxon>
        <taxon>Metazoa</taxon>
        <taxon>Ecdysozoa</taxon>
        <taxon>Arthropoda</taxon>
        <taxon>Crustacea</taxon>
        <taxon>Multicrustacea</taxon>
        <taxon>Malacostraca</taxon>
        <taxon>Eumalacostraca</taxon>
        <taxon>Eucarida</taxon>
        <taxon>Decapoda</taxon>
        <taxon>Dendrobranchiata</taxon>
        <taxon>Penaeoidea</taxon>
        <taxon>Penaeidae</taxon>
        <taxon>Penaeus</taxon>
    </lineage>
</organism>
<evidence type="ECO:0000313" key="1">
    <source>
        <dbReference type="EMBL" id="ROT72734.1"/>
    </source>
</evidence>
<reference evidence="1 2" key="2">
    <citation type="submission" date="2019-01" db="EMBL/GenBank/DDBJ databases">
        <title>The decoding of complex shrimp genome reveals the adaptation for benthos swimmer, frequently molting mechanism and breeding impact on genome.</title>
        <authorList>
            <person name="Sun Y."/>
            <person name="Gao Y."/>
            <person name="Yu Y."/>
        </authorList>
    </citation>
    <scope>NUCLEOTIDE SEQUENCE [LARGE SCALE GENOMIC DNA]</scope>
    <source>
        <tissue evidence="1">Muscle</tissue>
    </source>
</reference>